<keyword evidence="1" id="KW-0732">Signal</keyword>
<organism evidence="2 3">
    <name type="scientific">Haloechinothrix alba</name>
    <dbReference type="NCBI Taxonomy" id="664784"/>
    <lineage>
        <taxon>Bacteria</taxon>
        <taxon>Bacillati</taxon>
        <taxon>Actinomycetota</taxon>
        <taxon>Actinomycetes</taxon>
        <taxon>Pseudonocardiales</taxon>
        <taxon>Pseudonocardiaceae</taxon>
        <taxon>Haloechinothrix</taxon>
    </lineage>
</organism>
<gene>
    <name evidence="2" type="ORF">SAMN06265360_104181</name>
</gene>
<accession>A0A238VXN5</accession>
<dbReference type="Proteomes" id="UP000198348">
    <property type="component" value="Unassembled WGS sequence"/>
</dbReference>
<evidence type="ECO:0000313" key="2">
    <source>
        <dbReference type="EMBL" id="SNR38907.1"/>
    </source>
</evidence>
<sequence length="145" mass="15950">MRARGRRLGIGVALAVLALPACGQASQVPDEIDDHVPGRIDVLDTKIDALRDDPCHTEPAQREPRDCEKFVTQLGNTAGTMREIARDEHERLAGHAERLAARVADYRDHRCGTAQPAEEDVCVDALVDLADTLDEVRSELDESTR</sequence>
<reference evidence="2 3" key="1">
    <citation type="submission" date="2017-06" db="EMBL/GenBank/DDBJ databases">
        <authorList>
            <person name="Kim H.J."/>
            <person name="Triplett B.A."/>
        </authorList>
    </citation>
    <scope>NUCLEOTIDE SEQUENCE [LARGE SCALE GENOMIC DNA]</scope>
    <source>
        <strain evidence="2 3">DSM 45207</strain>
    </source>
</reference>
<evidence type="ECO:0000256" key="1">
    <source>
        <dbReference type="SAM" id="SignalP"/>
    </source>
</evidence>
<evidence type="ECO:0000313" key="3">
    <source>
        <dbReference type="Proteomes" id="UP000198348"/>
    </source>
</evidence>
<keyword evidence="3" id="KW-1185">Reference proteome</keyword>
<feature type="signal peptide" evidence="1">
    <location>
        <begin position="1"/>
        <end position="25"/>
    </location>
</feature>
<proteinExistence type="predicted"/>
<name>A0A238VXN5_9PSEU</name>
<evidence type="ECO:0008006" key="4">
    <source>
        <dbReference type="Google" id="ProtNLM"/>
    </source>
</evidence>
<protein>
    <recommendedName>
        <fullName evidence="4">Secreted protein</fullName>
    </recommendedName>
</protein>
<dbReference type="RefSeq" id="WP_089300265.1">
    <property type="nucleotide sequence ID" value="NZ_FZNW01000004.1"/>
</dbReference>
<dbReference type="AlphaFoldDB" id="A0A238VXN5"/>
<feature type="chain" id="PRO_5012647195" description="Secreted protein" evidence="1">
    <location>
        <begin position="26"/>
        <end position="145"/>
    </location>
</feature>
<dbReference type="OrthoDB" id="3636671at2"/>
<dbReference type="EMBL" id="FZNW01000004">
    <property type="protein sequence ID" value="SNR38907.1"/>
    <property type="molecule type" value="Genomic_DNA"/>
</dbReference>